<dbReference type="InterPro" id="IPR008480">
    <property type="entry name" value="DUF761_pln"/>
</dbReference>
<dbReference type="AlphaFoldDB" id="A0ABC8T3U7"/>
<organism evidence="2 3">
    <name type="scientific">Ilex paraguariensis</name>
    <name type="common">yerba mate</name>
    <dbReference type="NCBI Taxonomy" id="185542"/>
    <lineage>
        <taxon>Eukaryota</taxon>
        <taxon>Viridiplantae</taxon>
        <taxon>Streptophyta</taxon>
        <taxon>Embryophyta</taxon>
        <taxon>Tracheophyta</taxon>
        <taxon>Spermatophyta</taxon>
        <taxon>Magnoliopsida</taxon>
        <taxon>eudicotyledons</taxon>
        <taxon>Gunneridae</taxon>
        <taxon>Pentapetalae</taxon>
        <taxon>asterids</taxon>
        <taxon>campanulids</taxon>
        <taxon>Aquifoliales</taxon>
        <taxon>Aquifoliaceae</taxon>
        <taxon>Ilex</taxon>
    </lineage>
</organism>
<dbReference type="PANTHER" id="PTHR36887:SF1">
    <property type="entry name" value="OS01G0532300 PROTEIN"/>
    <property type="match status" value="1"/>
</dbReference>
<keyword evidence="3" id="KW-1185">Reference proteome</keyword>
<reference evidence="2 3" key="1">
    <citation type="submission" date="2024-02" db="EMBL/GenBank/DDBJ databases">
        <authorList>
            <person name="Vignale AGUSTIN F."/>
            <person name="Sosa J E."/>
            <person name="Modenutti C."/>
        </authorList>
    </citation>
    <scope>NUCLEOTIDE SEQUENCE [LARGE SCALE GENOMIC DNA]</scope>
</reference>
<dbReference type="Proteomes" id="UP001642360">
    <property type="component" value="Unassembled WGS sequence"/>
</dbReference>
<name>A0ABC8T3U7_9AQUA</name>
<dbReference type="EMBL" id="CAUOFW020004114">
    <property type="protein sequence ID" value="CAK9163913.1"/>
    <property type="molecule type" value="Genomic_DNA"/>
</dbReference>
<evidence type="ECO:0000256" key="1">
    <source>
        <dbReference type="SAM" id="Phobius"/>
    </source>
</evidence>
<feature type="transmembrane region" description="Helical" evidence="1">
    <location>
        <begin position="81"/>
        <end position="104"/>
    </location>
</feature>
<keyword evidence="1" id="KW-1133">Transmembrane helix</keyword>
<keyword evidence="1" id="KW-0812">Transmembrane</keyword>
<comment type="caution">
    <text evidence="2">The sequence shown here is derived from an EMBL/GenBank/DDBJ whole genome shotgun (WGS) entry which is preliminary data.</text>
</comment>
<gene>
    <name evidence="2" type="ORF">ILEXP_LOCUS32984</name>
</gene>
<evidence type="ECO:0008006" key="4">
    <source>
        <dbReference type="Google" id="ProtNLM"/>
    </source>
</evidence>
<evidence type="ECO:0000313" key="2">
    <source>
        <dbReference type="EMBL" id="CAK9163913.1"/>
    </source>
</evidence>
<dbReference type="Pfam" id="PF05553">
    <property type="entry name" value="DUF761"/>
    <property type="match status" value="1"/>
</dbReference>
<accession>A0ABC8T3U7</accession>
<sequence length="245" mass="27377">MKSSKLFLASSFWPFYTGYARPLRISTTPEYYCLLQYCLVQHSDHPFTEAMENFNNSQMLKLSFIATLLIAPLLSPSLRPAYIYFVVNLLIIVLGAEAGLLSFFSKATDDKKHAVVIAQKPVVASEVSPVKGDVVNTTIGTATLEYNQNKAKVVEKCSSEKIVGVVTVHKVKKCPSTPSIFFIGGAETEAEEVIDDDDDEEEVAGISGQELFNKAETFIGNFYKQLKMQREESWKKIHGLYHKAF</sequence>
<protein>
    <recommendedName>
        <fullName evidence="4">DUF4408 domain-containing protein</fullName>
    </recommendedName>
</protein>
<keyword evidence="1" id="KW-0472">Membrane</keyword>
<dbReference type="PANTHER" id="PTHR36887">
    <property type="entry name" value="OS01G0532300 PROTEIN"/>
    <property type="match status" value="1"/>
</dbReference>
<evidence type="ECO:0000313" key="3">
    <source>
        <dbReference type="Proteomes" id="UP001642360"/>
    </source>
</evidence>
<proteinExistence type="predicted"/>